<evidence type="ECO:0000256" key="3">
    <source>
        <dbReference type="ARBA" id="ARBA00004138"/>
    </source>
</evidence>
<evidence type="ECO:0000256" key="12">
    <source>
        <dbReference type="ARBA" id="ARBA00030594"/>
    </source>
</evidence>
<dbReference type="GO" id="GO:0005874">
    <property type="term" value="C:microtubule"/>
    <property type="evidence" value="ECO:0007669"/>
    <property type="project" value="UniProtKB-KW"/>
</dbReference>
<dbReference type="InterPro" id="IPR023123">
    <property type="entry name" value="Tubulin_C"/>
</dbReference>
<evidence type="ECO:0000256" key="5">
    <source>
        <dbReference type="ARBA" id="ARBA00014184"/>
    </source>
</evidence>
<dbReference type="CDD" id="cd02189">
    <property type="entry name" value="delta_zeta_tubulin-like"/>
    <property type="match status" value="1"/>
</dbReference>
<evidence type="ECO:0000256" key="7">
    <source>
        <dbReference type="ARBA" id="ARBA00022741"/>
    </source>
</evidence>
<name>A0A078AZT2_STYLE</name>
<dbReference type="InterPro" id="IPR036525">
    <property type="entry name" value="Tubulin/FtsZ_GTPase_sf"/>
</dbReference>
<keyword evidence="8" id="KW-0970">Cilium biogenesis/degradation</keyword>
<evidence type="ECO:0000256" key="2">
    <source>
        <dbReference type="ARBA" id="ARBA00004123"/>
    </source>
</evidence>
<evidence type="ECO:0000256" key="4">
    <source>
        <dbReference type="ARBA" id="ARBA00009636"/>
    </source>
</evidence>
<accession>A0A078AZT2</accession>
<evidence type="ECO:0000256" key="10">
    <source>
        <dbReference type="ARBA" id="ARBA00023242"/>
    </source>
</evidence>
<comment type="function">
    <text evidence="13">Acts as a positive regulator of hedgehog signaling and regulates ciliary function.</text>
</comment>
<dbReference type="GO" id="GO:0005814">
    <property type="term" value="C:centriole"/>
    <property type="evidence" value="ECO:0007669"/>
    <property type="project" value="UniProtKB-SubCell"/>
</dbReference>
<dbReference type="OrthoDB" id="2588702at2759"/>
<dbReference type="GO" id="GO:0005525">
    <property type="term" value="F:GTP binding"/>
    <property type="evidence" value="ECO:0007669"/>
    <property type="project" value="UniProtKB-UniRule"/>
</dbReference>
<feature type="compositionally biased region" description="Polar residues" evidence="15">
    <location>
        <begin position="318"/>
        <end position="337"/>
    </location>
</feature>
<evidence type="ECO:0000256" key="8">
    <source>
        <dbReference type="ARBA" id="ARBA00022794"/>
    </source>
</evidence>
<dbReference type="GO" id="GO:0005200">
    <property type="term" value="F:structural constituent of cytoskeleton"/>
    <property type="evidence" value="ECO:0007669"/>
    <property type="project" value="InterPro"/>
</dbReference>
<keyword evidence="18" id="KW-1185">Reference proteome</keyword>
<dbReference type="InterPro" id="IPR017975">
    <property type="entry name" value="Tubulin_CS"/>
</dbReference>
<dbReference type="Pfam" id="PF00091">
    <property type="entry name" value="Tubulin"/>
    <property type="match status" value="1"/>
</dbReference>
<comment type="similarity">
    <text evidence="4 14">Belongs to the tubulin family.</text>
</comment>
<dbReference type="GO" id="GO:0005929">
    <property type="term" value="C:cilium"/>
    <property type="evidence" value="ECO:0007669"/>
    <property type="project" value="UniProtKB-SubCell"/>
</dbReference>
<evidence type="ECO:0000256" key="6">
    <source>
        <dbReference type="ARBA" id="ARBA00022701"/>
    </source>
</evidence>
<organism evidence="17 18">
    <name type="scientific">Stylonychia lemnae</name>
    <name type="common">Ciliate</name>
    <dbReference type="NCBI Taxonomy" id="5949"/>
    <lineage>
        <taxon>Eukaryota</taxon>
        <taxon>Sar</taxon>
        <taxon>Alveolata</taxon>
        <taxon>Ciliophora</taxon>
        <taxon>Intramacronucleata</taxon>
        <taxon>Spirotrichea</taxon>
        <taxon>Stichotrichia</taxon>
        <taxon>Sporadotrichida</taxon>
        <taxon>Oxytrichidae</taxon>
        <taxon>Stylonychinae</taxon>
        <taxon>Stylonychia</taxon>
    </lineage>
</organism>
<keyword evidence="7 14" id="KW-0547">Nucleotide-binding</keyword>
<evidence type="ECO:0000256" key="15">
    <source>
        <dbReference type="SAM" id="MobiDB-lite"/>
    </source>
</evidence>
<dbReference type="PROSITE" id="PS00227">
    <property type="entry name" value="TUBULIN"/>
    <property type="match status" value="1"/>
</dbReference>
<dbReference type="SUPFAM" id="SSF52490">
    <property type="entry name" value="Tubulin nucleotide-binding domain-like"/>
    <property type="match status" value="1"/>
</dbReference>
<sequence length="495" mass="56326">MHVGQAGNQIGHEFWQLMMDESPIKEDIFFDRFTNHARAVLVDSEPKVIKNIQEDKKINFIFEAKQMHCSQNGRGNNWALGYSNTYKEAIEALQSTNDKPLYERAMEALRREVERSDFFLGMVLVHSLAGGTGSGLGSRLVEEYRDTFGKSYLMSASIWPNSSGETPLQHYNTCFSLSHLQKNSDAVLLFQNEQILKVLHKLVAIKKEETITMTNLNESIVSVLKQVLMPSQGEKFDFSDVMSMACVPVYKILEGHTNPFIMNKQLMCVGDKLWNGVLDGCISQIPTYDSQASSVKGDPNKDKYKQSSSTIKQKDRISSSVGILSNDKGQSSQIQEQNKQFEQWFDKEIASQNNGSEMNHANQLPHQTIFSTGYFKGFDASNEISRTQTTFKHYKDKLTHKFKSVAWNPSSESTTVRVIDESPFKSYEALRSCTILGNRTSVSVPIRKLLDTSLQKYNAKAYLHWYYQYGMEQQDFLEAFDLVTDVLDAYESALY</sequence>
<dbReference type="PRINTS" id="PR01224">
    <property type="entry name" value="DELTATUBULIN"/>
</dbReference>
<dbReference type="AlphaFoldDB" id="A0A078AZT2"/>
<reference evidence="17 18" key="1">
    <citation type="submission" date="2014-06" db="EMBL/GenBank/DDBJ databases">
        <authorList>
            <person name="Swart Estienne"/>
        </authorList>
    </citation>
    <scope>NUCLEOTIDE SEQUENCE [LARGE SCALE GENOMIC DNA]</scope>
    <source>
        <strain evidence="17 18">130c</strain>
    </source>
</reference>
<dbReference type="Gene3D" id="3.40.50.1440">
    <property type="entry name" value="Tubulin/FtsZ, GTPase domain"/>
    <property type="match status" value="1"/>
</dbReference>
<dbReference type="GO" id="GO:0005634">
    <property type="term" value="C:nucleus"/>
    <property type="evidence" value="ECO:0007669"/>
    <property type="project" value="UniProtKB-SubCell"/>
</dbReference>
<proteinExistence type="inferred from homology"/>
<evidence type="ECO:0000256" key="14">
    <source>
        <dbReference type="RuleBase" id="RU000352"/>
    </source>
</evidence>
<dbReference type="InParanoid" id="A0A078AZT2"/>
<dbReference type="OMA" id="CITEGHK"/>
<dbReference type="InterPro" id="IPR003008">
    <property type="entry name" value="Tubulin_FtsZ_GTPase"/>
</dbReference>
<evidence type="ECO:0000259" key="16">
    <source>
        <dbReference type="SMART" id="SM00864"/>
    </source>
</evidence>
<gene>
    <name evidence="17" type="primary">Contig579.g638</name>
    <name evidence="17" type="ORF">STYLEM_15800</name>
</gene>
<keyword evidence="10" id="KW-0539">Nucleus</keyword>
<evidence type="ECO:0000256" key="13">
    <source>
        <dbReference type="ARBA" id="ARBA00046149"/>
    </source>
</evidence>
<dbReference type="Proteomes" id="UP000039865">
    <property type="component" value="Unassembled WGS sequence"/>
</dbReference>
<keyword evidence="11" id="KW-0966">Cell projection</keyword>
<dbReference type="Gene3D" id="1.10.287.600">
    <property type="entry name" value="Helix hairpin bin"/>
    <property type="match status" value="1"/>
</dbReference>
<dbReference type="PRINTS" id="PR01161">
    <property type="entry name" value="TUBULIN"/>
</dbReference>
<dbReference type="InterPro" id="IPR000217">
    <property type="entry name" value="Tubulin"/>
</dbReference>
<dbReference type="SUPFAM" id="SSF55307">
    <property type="entry name" value="Tubulin C-terminal domain-like"/>
    <property type="match status" value="1"/>
</dbReference>
<evidence type="ECO:0000313" key="17">
    <source>
        <dbReference type="EMBL" id="CDW86702.1"/>
    </source>
</evidence>
<evidence type="ECO:0000256" key="1">
    <source>
        <dbReference type="ARBA" id="ARBA00004114"/>
    </source>
</evidence>
<evidence type="ECO:0000256" key="11">
    <source>
        <dbReference type="ARBA" id="ARBA00023273"/>
    </source>
</evidence>
<keyword evidence="9 14" id="KW-0342">GTP-binding</keyword>
<evidence type="ECO:0000256" key="9">
    <source>
        <dbReference type="ARBA" id="ARBA00023134"/>
    </source>
</evidence>
<dbReference type="EMBL" id="CCKQ01014898">
    <property type="protein sequence ID" value="CDW86702.1"/>
    <property type="molecule type" value="Genomic_DNA"/>
</dbReference>
<feature type="region of interest" description="Disordered" evidence="15">
    <location>
        <begin position="289"/>
        <end position="337"/>
    </location>
</feature>
<dbReference type="InterPro" id="IPR002967">
    <property type="entry name" value="Delta_tubulin"/>
</dbReference>
<dbReference type="SMART" id="SM00864">
    <property type="entry name" value="Tubulin"/>
    <property type="match status" value="1"/>
</dbReference>
<dbReference type="PANTHER" id="PTHR11588">
    <property type="entry name" value="TUBULIN"/>
    <property type="match status" value="1"/>
</dbReference>
<dbReference type="GO" id="GO:0030030">
    <property type="term" value="P:cell projection organization"/>
    <property type="evidence" value="ECO:0007669"/>
    <property type="project" value="UniProtKB-KW"/>
</dbReference>
<keyword evidence="6 14" id="KW-0493">Microtubule</keyword>
<evidence type="ECO:0000313" key="18">
    <source>
        <dbReference type="Proteomes" id="UP000039865"/>
    </source>
</evidence>
<dbReference type="InterPro" id="IPR008280">
    <property type="entry name" value="Tub_FtsZ_C"/>
</dbReference>
<feature type="domain" description="Tubulin/FtsZ GTPase" evidence="16">
    <location>
        <begin position="27"/>
        <end position="231"/>
    </location>
</feature>
<dbReference type="GO" id="GO:0007017">
    <property type="term" value="P:microtubule-based process"/>
    <property type="evidence" value="ECO:0007669"/>
    <property type="project" value="InterPro"/>
</dbReference>
<protein>
    <recommendedName>
        <fullName evidence="5">Tubulin delta chain</fullName>
    </recommendedName>
    <alternativeName>
        <fullName evidence="12">Delta-tubulin</fullName>
    </alternativeName>
</protein>
<comment type="subcellular location">
    <subcellularLocation>
        <location evidence="3">Cell projection</location>
        <location evidence="3">Cilium</location>
    </subcellularLocation>
    <subcellularLocation>
        <location evidence="1">Cytoplasm</location>
        <location evidence="1">Cytoskeleton</location>
        <location evidence="1">Microtubule organizing center</location>
        <location evidence="1">Centrosome</location>
        <location evidence="1">Centriole</location>
    </subcellularLocation>
    <subcellularLocation>
        <location evidence="2">Nucleus</location>
    </subcellularLocation>
</comment>